<dbReference type="Proteomes" id="UP000297149">
    <property type="component" value="Chromosome"/>
</dbReference>
<gene>
    <name evidence="1" type="ORF">E7747_06735</name>
</gene>
<organism evidence="1 2">
    <name type="scientific">Duncaniella dubosii</name>
    <dbReference type="NCBI Taxonomy" id="2518971"/>
    <lineage>
        <taxon>Bacteria</taxon>
        <taxon>Pseudomonadati</taxon>
        <taxon>Bacteroidota</taxon>
        <taxon>Bacteroidia</taxon>
        <taxon>Bacteroidales</taxon>
        <taxon>Muribaculaceae</taxon>
        <taxon>Duncaniella</taxon>
    </lineage>
</organism>
<name>A0A4P7W3M3_9BACT</name>
<proteinExistence type="predicted"/>
<protein>
    <submittedName>
        <fullName evidence="1">GNAT family N-acetyltransferase</fullName>
    </submittedName>
</protein>
<dbReference type="SUPFAM" id="SSF55729">
    <property type="entry name" value="Acyl-CoA N-acyltransferases (Nat)"/>
    <property type="match status" value="1"/>
</dbReference>
<dbReference type="RefSeq" id="WP_136414911.1">
    <property type="nucleotide sequence ID" value="NZ_CP039396.1"/>
</dbReference>
<accession>A0A4P7W3M3</accession>
<dbReference type="KEGG" id="ddb:E7747_06735"/>
<keyword evidence="2" id="KW-1185">Reference proteome</keyword>
<evidence type="ECO:0000313" key="1">
    <source>
        <dbReference type="EMBL" id="QCD41995.1"/>
    </source>
</evidence>
<dbReference type="Gene3D" id="3.40.630.30">
    <property type="match status" value="1"/>
</dbReference>
<dbReference type="GO" id="GO:0016740">
    <property type="term" value="F:transferase activity"/>
    <property type="evidence" value="ECO:0007669"/>
    <property type="project" value="UniProtKB-KW"/>
</dbReference>
<sequence>MLSVRPSRIADIEDIMAVYSHAKNFMAECGNAGQWINGYPRRSLIESDIENGYSHVVMTEDGCLAGVFCLIIGPDPTYSVIDGAWLDDSAYGTIHRIASSGIEKGVADCCLAFCLSKIGNIRIDTHTDNVPMRRWILKSSFVFCGIIHTHDGSPRLAFQLKK</sequence>
<dbReference type="EMBL" id="CP039396">
    <property type="protein sequence ID" value="QCD41995.1"/>
    <property type="molecule type" value="Genomic_DNA"/>
</dbReference>
<dbReference type="InterPro" id="IPR016181">
    <property type="entry name" value="Acyl_CoA_acyltransferase"/>
</dbReference>
<dbReference type="AlphaFoldDB" id="A0A4P7W3M3"/>
<keyword evidence="1" id="KW-0808">Transferase</keyword>
<evidence type="ECO:0000313" key="2">
    <source>
        <dbReference type="Proteomes" id="UP000297149"/>
    </source>
</evidence>
<reference evidence="2" key="1">
    <citation type="submission" date="2019-02" db="EMBL/GenBank/DDBJ databases">
        <title>Isolation and identification of novel species under the genus Muribaculum.</title>
        <authorList>
            <person name="Miyake S."/>
            <person name="Ding Y."/>
            <person name="Low A."/>
            <person name="Soh M."/>
            <person name="Seedorf H."/>
        </authorList>
    </citation>
    <scope>NUCLEOTIDE SEQUENCE [LARGE SCALE GENOMIC DNA]</scope>
    <source>
        <strain evidence="2">H5</strain>
    </source>
</reference>